<dbReference type="InterPro" id="IPR017475">
    <property type="entry name" value="EPS_sugar_tfrase"/>
</dbReference>
<dbReference type="Pfam" id="PF02397">
    <property type="entry name" value="Bac_transf"/>
    <property type="match status" value="1"/>
</dbReference>
<evidence type="ECO:0000256" key="3">
    <source>
        <dbReference type="ARBA" id="ARBA00022679"/>
    </source>
</evidence>
<evidence type="ECO:0000256" key="8">
    <source>
        <dbReference type="SAM" id="Phobius"/>
    </source>
</evidence>
<dbReference type="InterPro" id="IPR036291">
    <property type="entry name" value="NAD(P)-bd_dom_sf"/>
</dbReference>
<comment type="subcellular location">
    <subcellularLocation>
        <location evidence="1">Membrane</location>
        <topology evidence="1">Multi-pass membrane protein</topology>
    </subcellularLocation>
</comment>
<feature type="transmembrane region" description="Helical" evidence="8">
    <location>
        <begin position="110"/>
        <end position="131"/>
    </location>
</feature>
<evidence type="ECO:0000256" key="6">
    <source>
        <dbReference type="ARBA" id="ARBA00023136"/>
    </source>
</evidence>
<evidence type="ECO:0000313" key="11">
    <source>
        <dbReference type="Proteomes" id="UP000245461"/>
    </source>
</evidence>
<dbReference type="GO" id="GO:0000271">
    <property type="term" value="P:polysaccharide biosynthetic process"/>
    <property type="evidence" value="ECO:0007669"/>
    <property type="project" value="UniProtKB-KW"/>
</dbReference>
<evidence type="ECO:0000256" key="4">
    <source>
        <dbReference type="ARBA" id="ARBA00022692"/>
    </source>
</evidence>
<evidence type="ECO:0000256" key="1">
    <source>
        <dbReference type="ARBA" id="ARBA00004141"/>
    </source>
</evidence>
<evidence type="ECO:0000313" key="10">
    <source>
        <dbReference type="EMBL" id="PWR25485.1"/>
    </source>
</evidence>
<feature type="transmembrane region" description="Helical" evidence="8">
    <location>
        <begin position="283"/>
        <end position="307"/>
    </location>
</feature>
<evidence type="ECO:0000256" key="2">
    <source>
        <dbReference type="ARBA" id="ARBA00006464"/>
    </source>
</evidence>
<keyword evidence="11" id="KW-1185">Reference proteome</keyword>
<dbReference type="GO" id="GO:0016780">
    <property type="term" value="F:phosphotransferase activity, for other substituted phosphate groups"/>
    <property type="evidence" value="ECO:0007669"/>
    <property type="project" value="TreeGrafter"/>
</dbReference>
<dbReference type="NCBIfam" id="TIGR03023">
    <property type="entry name" value="WcaJ_sugtrans"/>
    <property type="match status" value="1"/>
</dbReference>
<accession>A0A317EJR3</accession>
<organism evidence="10 11">
    <name type="scientific">Zavarzinia aquatilis</name>
    <dbReference type="NCBI Taxonomy" id="2211142"/>
    <lineage>
        <taxon>Bacteria</taxon>
        <taxon>Pseudomonadati</taxon>
        <taxon>Pseudomonadota</taxon>
        <taxon>Alphaproteobacteria</taxon>
        <taxon>Rhodospirillales</taxon>
        <taxon>Zavarziniaceae</taxon>
        <taxon>Zavarzinia</taxon>
    </lineage>
</organism>
<sequence length="470" mass="51794">MIFWTHGLINRLVRLGDLAAIAIAFIAVGVTWRGPGLGFNMLQFGLAGLLFLVLFVRLMEASNSYRVERYRNPLSSILRPALMTAIALPVTGIVVGIYRPEVFDLGAEMLRWLGWAVVALAANRFIAKFLVAKAFRDGLLRRRVAIVGVTEKTDTIIESLRSDDQRHTYEILGIYDDRGPDRRAESVQGVPVIGKVEDLRKAVSASSVDVVILALPWVAMTRIDGMLERLQGFAADLLVPLESHDLRTGFASTVTIAGMRSLCMAHRPLKGSQGVLKAVEDKVVAVIGLTLTAPILLGAAIAIRLTSPGPILFRQRRVGFNNQTFDVFKFRTMTVDPNDDGTRGTPKDNPRITRVGAFLRRSSIDELPQLLNVLKGDMSVVGPRPHVPNMLVGNNTYLEAVRQYAFRCRVKPGVTGLAQINGARGGIHTVEKARKAVEFDIAYIENWSLWLDIKIMAKTVIVGLFGKDVF</sequence>
<dbReference type="AlphaFoldDB" id="A0A317EJR3"/>
<dbReference type="InterPro" id="IPR017473">
    <property type="entry name" value="Undecaprenyl-P_gluc_Ptfrase"/>
</dbReference>
<dbReference type="PANTHER" id="PTHR30576:SF0">
    <property type="entry name" value="UNDECAPRENYL-PHOSPHATE N-ACETYLGALACTOSAMINYL 1-PHOSPHATE TRANSFERASE-RELATED"/>
    <property type="match status" value="1"/>
</dbReference>
<keyword evidence="7" id="KW-0270">Exopolysaccharide synthesis</keyword>
<proteinExistence type="inferred from homology"/>
<comment type="caution">
    <text evidence="10">The sequence shown here is derived from an EMBL/GenBank/DDBJ whole genome shotgun (WGS) entry which is preliminary data.</text>
</comment>
<dbReference type="Gene3D" id="3.40.50.720">
    <property type="entry name" value="NAD(P)-binding Rossmann-like Domain"/>
    <property type="match status" value="1"/>
</dbReference>
<dbReference type="NCBIfam" id="TIGR03025">
    <property type="entry name" value="EPS_sugtrans"/>
    <property type="match status" value="1"/>
</dbReference>
<dbReference type="Pfam" id="PF13727">
    <property type="entry name" value="CoA_binding_3"/>
    <property type="match status" value="1"/>
</dbReference>
<feature type="transmembrane region" description="Helical" evidence="8">
    <location>
        <begin position="38"/>
        <end position="56"/>
    </location>
</feature>
<dbReference type="PANTHER" id="PTHR30576">
    <property type="entry name" value="COLANIC BIOSYNTHESIS UDP-GLUCOSE LIPID CARRIER TRANSFERASE"/>
    <property type="match status" value="1"/>
</dbReference>
<keyword evidence="5 8" id="KW-1133">Transmembrane helix</keyword>
<dbReference type="Proteomes" id="UP000245461">
    <property type="component" value="Unassembled WGS sequence"/>
</dbReference>
<keyword evidence="3 10" id="KW-0808">Transferase</keyword>
<name>A0A317EJR3_9PROT</name>
<dbReference type="GO" id="GO:0016020">
    <property type="term" value="C:membrane"/>
    <property type="evidence" value="ECO:0007669"/>
    <property type="project" value="UniProtKB-SubCell"/>
</dbReference>
<reference evidence="10 11" key="1">
    <citation type="submission" date="2018-05" db="EMBL/GenBank/DDBJ databases">
        <title>Zavarzinia sp. HR-AS.</title>
        <authorList>
            <person name="Lee Y."/>
            <person name="Jeon C.O."/>
        </authorList>
    </citation>
    <scope>NUCLEOTIDE SEQUENCE [LARGE SCALE GENOMIC DNA]</scope>
    <source>
        <strain evidence="10 11">HR-AS</strain>
    </source>
</reference>
<keyword evidence="4 8" id="KW-0812">Transmembrane</keyword>
<feature type="transmembrane region" description="Helical" evidence="8">
    <location>
        <begin position="77"/>
        <end position="98"/>
    </location>
</feature>
<keyword evidence="6 8" id="KW-0472">Membrane</keyword>
<evidence type="ECO:0000259" key="9">
    <source>
        <dbReference type="Pfam" id="PF02397"/>
    </source>
</evidence>
<evidence type="ECO:0000256" key="7">
    <source>
        <dbReference type="ARBA" id="ARBA00023169"/>
    </source>
</evidence>
<gene>
    <name evidence="10" type="ORF">DKG74_00460</name>
</gene>
<dbReference type="SUPFAM" id="SSF51735">
    <property type="entry name" value="NAD(P)-binding Rossmann-fold domains"/>
    <property type="match status" value="1"/>
</dbReference>
<feature type="transmembrane region" description="Helical" evidence="8">
    <location>
        <begin position="12"/>
        <end position="32"/>
    </location>
</feature>
<feature type="domain" description="Bacterial sugar transferase" evidence="9">
    <location>
        <begin position="277"/>
        <end position="463"/>
    </location>
</feature>
<evidence type="ECO:0000256" key="5">
    <source>
        <dbReference type="ARBA" id="ARBA00022989"/>
    </source>
</evidence>
<comment type="similarity">
    <text evidence="2">Belongs to the bacterial sugar transferase family.</text>
</comment>
<dbReference type="InterPro" id="IPR003362">
    <property type="entry name" value="Bact_transf"/>
</dbReference>
<protein>
    <submittedName>
        <fullName evidence="10">Undecaprenyl-phosphate glucose phosphotransferase</fullName>
    </submittedName>
</protein>
<dbReference type="EMBL" id="QGLE01000001">
    <property type="protein sequence ID" value="PWR25485.1"/>
    <property type="molecule type" value="Genomic_DNA"/>
</dbReference>